<dbReference type="PANTHER" id="PTHR47437:SF4">
    <property type="entry name" value="JNK-INTERACTING PROTEIN 1-LIKE PROTEIN"/>
    <property type="match status" value="1"/>
</dbReference>
<feature type="domain" description="SH3" evidence="8">
    <location>
        <begin position="249"/>
        <end position="312"/>
    </location>
</feature>
<dbReference type="Proteomes" id="UP000694867">
    <property type="component" value="Unplaced"/>
</dbReference>
<dbReference type="GeneID" id="100907970"/>
<evidence type="ECO:0000256" key="4">
    <source>
        <dbReference type="ARBA" id="ARBA00022490"/>
    </source>
</evidence>
<gene>
    <name evidence="10" type="primary">LOC100907970</name>
</gene>
<dbReference type="GO" id="GO:0046328">
    <property type="term" value="P:regulation of JNK cascade"/>
    <property type="evidence" value="ECO:0007669"/>
    <property type="project" value="InterPro"/>
</dbReference>
<protein>
    <submittedName>
        <fullName evidence="10">JNK-interacting protein 1</fullName>
    </submittedName>
</protein>
<dbReference type="Pfam" id="PF00640">
    <property type="entry name" value="PID"/>
    <property type="match status" value="1"/>
</dbReference>
<proteinExistence type="inferred from homology"/>
<dbReference type="PROSITE" id="PS01179">
    <property type="entry name" value="PID"/>
    <property type="match status" value="1"/>
</dbReference>
<dbReference type="SMART" id="SM00326">
    <property type="entry name" value="SH3"/>
    <property type="match status" value="1"/>
</dbReference>
<dbReference type="InterPro" id="IPR011993">
    <property type="entry name" value="PH-like_dom_sf"/>
</dbReference>
<organism evidence="9 10">
    <name type="scientific">Galendromus occidentalis</name>
    <name type="common">western predatory mite</name>
    <dbReference type="NCBI Taxonomy" id="34638"/>
    <lineage>
        <taxon>Eukaryota</taxon>
        <taxon>Metazoa</taxon>
        <taxon>Ecdysozoa</taxon>
        <taxon>Arthropoda</taxon>
        <taxon>Chelicerata</taxon>
        <taxon>Arachnida</taxon>
        <taxon>Acari</taxon>
        <taxon>Parasitiformes</taxon>
        <taxon>Mesostigmata</taxon>
        <taxon>Gamasina</taxon>
        <taxon>Phytoseioidea</taxon>
        <taxon>Phytoseiidae</taxon>
        <taxon>Typhlodrominae</taxon>
        <taxon>Galendromus</taxon>
    </lineage>
</organism>
<dbReference type="SUPFAM" id="SSF50729">
    <property type="entry name" value="PH domain-like"/>
    <property type="match status" value="1"/>
</dbReference>
<dbReference type="InterPro" id="IPR047178">
    <property type="entry name" value="JIP1_scaffold"/>
</dbReference>
<dbReference type="KEGG" id="goe:100907970"/>
<dbReference type="CDD" id="cd01212">
    <property type="entry name" value="PTB_JIP"/>
    <property type="match status" value="1"/>
</dbReference>
<feature type="region of interest" description="Disordered" evidence="6">
    <location>
        <begin position="151"/>
        <end position="191"/>
    </location>
</feature>
<feature type="compositionally biased region" description="Basic and acidic residues" evidence="6">
    <location>
        <begin position="157"/>
        <end position="169"/>
    </location>
</feature>
<dbReference type="InterPro" id="IPR001452">
    <property type="entry name" value="SH3_domain"/>
</dbReference>
<dbReference type="FunFam" id="2.30.30.40:FF:000032">
    <property type="entry name" value="Putative C-Jun-amino-terminal kinase-interacting protein 2"/>
    <property type="match status" value="1"/>
</dbReference>
<accession>A0AAJ7SHQ6</accession>
<evidence type="ECO:0000259" key="8">
    <source>
        <dbReference type="PROSITE" id="PS50002"/>
    </source>
</evidence>
<name>A0AAJ7SHQ6_9ACAR</name>
<keyword evidence="3 5" id="KW-0728">SH3 domain</keyword>
<dbReference type="PANTHER" id="PTHR47437">
    <property type="entry name" value="JNK-INTERACTING PROTEIN 1-LIKE PROTEIN"/>
    <property type="match status" value="1"/>
</dbReference>
<feature type="domain" description="PID" evidence="7">
    <location>
        <begin position="324"/>
        <end position="487"/>
    </location>
</feature>
<dbReference type="GO" id="GO:0005078">
    <property type="term" value="F:MAP-kinase scaffold activity"/>
    <property type="evidence" value="ECO:0007669"/>
    <property type="project" value="TreeGrafter"/>
</dbReference>
<evidence type="ECO:0000313" key="9">
    <source>
        <dbReference type="Proteomes" id="UP000694867"/>
    </source>
</evidence>
<evidence type="ECO:0000256" key="5">
    <source>
        <dbReference type="PROSITE-ProRule" id="PRU00192"/>
    </source>
</evidence>
<sequence length="502" mass="57159">MERAQLIELYLRNRETAPVSKQASSNIQCYRLVQVETPVSPGQDDPEPEPILDQDDEVEVKNLRNTYYPFLTEPCDFLEHHPAEQDNRTLPDLKVSAKGRRRRKLPEIPKDKKPLEGLSLAEEFRAIDANTLVTPFSEQLYLEIDTSGNQPRSTFKYYKDQANEDERLRNIKSPTDMDESREKDGAAEDPPQIVKDLEARHQLELQANELQELSNRDRDSGQGESSPSRSSTISSSSSALCGSLARLRVCDATHRGIHRFVPRHPDEIAVDLGDPVYVIRECSIEDSWCEGLNLTTGRRGLFPNAYVTDVDYNEFDQCLRRERFLLHFLGSVEVSQHKGNSVLCQAIRKIIREANRAVSRSTGEPRPVPSLEPESPTSSEWWSSCLEDVPGHSCVLEVSEQGLRIVDRRSKVGDDAAADRKQDYFFNLKNVTFCGYHPTDHRYFGFISKHPLLKRFACHIFFAEDGARDVAASIGSAFERFYHKFMEVTFPTEDIYIDDAAV</sequence>
<dbReference type="Gene3D" id="2.30.29.30">
    <property type="entry name" value="Pleckstrin-homology domain (PH domain)/Phosphotyrosine-binding domain (PTB)"/>
    <property type="match status" value="1"/>
</dbReference>
<dbReference type="GO" id="GO:0005737">
    <property type="term" value="C:cytoplasm"/>
    <property type="evidence" value="ECO:0007669"/>
    <property type="project" value="UniProtKB-SubCell"/>
</dbReference>
<dbReference type="AlphaFoldDB" id="A0AAJ7SHQ6"/>
<dbReference type="Pfam" id="PF14604">
    <property type="entry name" value="SH3_9"/>
    <property type="match status" value="1"/>
</dbReference>
<feature type="compositionally biased region" description="Low complexity" evidence="6">
    <location>
        <begin position="222"/>
        <end position="236"/>
    </location>
</feature>
<evidence type="ECO:0000256" key="1">
    <source>
        <dbReference type="ARBA" id="ARBA00004496"/>
    </source>
</evidence>
<dbReference type="PROSITE" id="PS50002">
    <property type="entry name" value="SH3"/>
    <property type="match status" value="1"/>
</dbReference>
<evidence type="ECO:0000256" key="2">
    <source>
        <dbReference type="ARBA" id="ARBA00009866"/>
    </source>
</evidence>
<keyword evidence="9" id="KW-1185">Reference proteome</keyword>
<dbReference type="InterPro" id="IPR006020">
    <property type="entry name" value="PTB/PI_dom"/>
</dbReference>
<reference evidence="10" key="1">
    <citation type="submission" date="2025-08" db="UniProtKB">
        <authorList>
            <consortium name="RefSeq"/>
        </authorList>
    </citation>
    <scope>IDENTIFICATION</scope>
</reference>
<evidence type="ECO:0000313" key="10">
    <source>
        <dbReference type="RefSeq" id="XP_028968869.1"/>
    </source>
</evidence>
<dbReference type="CTD" id="53472"/>
<evidence type="ECO:0000256" key="3">
    <source>
        <dbReference type="ARBA" id="ARBA00022443"/>
    </source>
</evidence>
<evidence type="ECO:0000259" key="7">
    <source>
        <dbReference type="PROSITE" id="PS01179"/>
    </source>
</evidence>
<dbReference type="RefSeq" id="XP_028968869.1">
    <property type="nucleotide sequence ID" value="XM_029113036.1"/>
</dbReference>
<evidence type="ECO:0000256" key="6">
    <source>
        <dbReference type="SAM" id="MobiDB-lite"/>
    </source>
</evidence>
<dbReference type="GO" id="GO:0007254">
    <property type="term" value="P:JNK cascade"/>
    <property type="evidence" value="ECO:0007669"/>
    <property type="project" value="TreeGrafter"/>
</dbReference>
<dbReference type="GO" id="GO:0008432">
    <property type="term" value="F:JUN kinase binding"/>
    <property type="evidence" value="ECO:0007669"/>
    <property type="project" value="TreeGrafter"/>
</dbReference>
<dbReference type="SMART" id="SM00462">
    <property type="entry name" value="PTB"/>
    <property type="match status" value="1"/>
</dbReference>
<feature type="region of interest" description="Disordered" evidence="6">
    <location>
        <begin position="210"/>
        <end position="236"/>
    </location>
</feature>
<dbReference type="Gene3D" id="2.30.30.40">
    <property type="entry name" value="SH3 Domains"/>
    <property type="match status" value="1"/>
</dbReference>
<keyword evidence="4" id="KW-0963">Cytoplasm</keyword>
<comment type="subcellular location">
    <subcellularLocation>
        <location evidence="1">Cytoplasm</location>
    </subcellularLocation>
</comment>
<comment type="similarity">
    <text evidence="2">Belongs to the JIP scaffold family.</text>
</comment>